<dbReference type="InterPro" id="IPR000560">
    <property type="entry name" value="His_Pase_clade-2"/>
</dbReference>
<dbReference type="Gene3D" id="3.40.50.1240">
    <property type="entry name" value="Phosphoglycerate mutase-like"/>
    <property type="match status" value="1"/>
</dbReference>
<keyword evidence="4" id="KW-0472">Membrane</keyword>
<feature type="region of interest" description="Disordered" evidence="3">
    <location>
        <begin position="430"/>
        <end position="450"/>
    </location>
</feature>
<protein>
    <submittedName>
        <fullName evidence="6">Prostatic acid phosphatase</fullName>
    </submittedName>
</protein>
<evidence type="ECO:0000256" key="3">
    <source>
        <dbReference type="SAM" id="MobiDB-lite"/>
    </source>
</evidence>
<dbReference type="GO" id="GO:0003993">
    <property type="term" value="F:acid phosphatase activity"/>
    <property type="evidence" value="ECO:0007669"/>
    <property type="project" value="UniProtKB-EC"/>
</dbReference>
<dbReference type="PANTHER" id="PTHR11567">
    <property type="entry name" value="ACID PHOSPHATASE-RELATED"/>
    <property type="match status" value="1"/>
</dbReference>
<dbReference type="WBParaSite" id="PTRK_0000990800.1">
    <property type="protein sequence ID" value="PTRK_0000990800.1"/>
    <property type="gene ID" value="PTRK_0000990800"/>
</dbReference>
<dbReference type="PROSITE" id="PS00778">
    <property type="entry name" value="HIS_ACID_PHOSPHAT_2"/>
    <property type="match status" value="1"/>
</dbReference>
<dbReference type="Pfam" id="PF00328">
    <property type="entry name" value="His_Phos_2"/>
    <property type="match status" value="1"/>
</dbReference>
<dbReference type="PROSITE" id="PS00616">
    <property type="entry name" value="HIS_ACID_PHOSPHAT_1"/>
    <property type="match status" value="1"/>
</dbReference>
<feature type="transmembrane region" description="Helical" evidence="4">
    <location>
        <begin position="393"/>
        <end position="417"/>
    </location>
</feature>
<comment type="similarity">
    <text evidence="2">Belongs to the histidine acid phosphatase family.</text>
</comment>
<dbReference type="Proteomes" id="UP000038045">
    <property type="component" value="Unplaced"/>
</dbReference>
<dbReference type="PANTHER" id="PTHR11567:SF210">
    <property type="entry name" value="ACID PHOSPHATASE 5-RELATED"/>
    <property type="match status" value="1"/>
</dbReference>
<organism evidence="5 6">
    <name type="scientific">Parastrongyloides trichosuri</name>
    <name type="common">Possum-specific nematode worm</name>
    <dbReference type="NCBI Taxonomy" id="131310"/>
    <lineage>
        <taxon>Eukaryota</taxon>
        <taxon>Metazoa</taxon>
        <taxon>Ecdysozoa</taxon>
        <taxon>Nematoda</taxon>
        <taxon>Chromadorea</taxon>
        <taxon>Rhabditida</taxon>
        <taxon>Tylenchina</taxon>
        <taxon>Panagrolaimomorpha</taxon>
        <taxon>Strongyloidoidea</taxon>
        <taxon>Strongyloididae</taxon>
        <taxon>Parastrongyloides</taxon>
    </lineage>
</organism>
<dbReference type="CDD" id="cd07061">
    <property type="entry name" value="HP_HAP_like"/>
    <property type="match status" value="1"/>
</dbReference>
<evidence type="ECO:0000313" key="6">
    <source>
        <dbReference type="WBParaSite" id="PTRK_0000990800.1"/>
    </source>
</evidence>
<sequence length="450" mass="51974">MEVGFKTIIIYLCIIINSIYCNLFDTARKVDVKADIETLQFVHAIWRHGDRTPVVLIPTDTGNDEASWGIGLGELTKKGMLQQYNLGQWIQRRYNGYLHDEYSPFEVYVRSSDYNRTLMSAQANMAGLYKPNNQSQFLPGLQWNPIPVHTMPKEDDKELYDEIYCPTIKSESEAIYHKNDNITKLEEENKDFLTFLGNVTNLSKGPLPLKDVWLVFDPLNAELHHEEEHTLPSWANESVVEKVTTLYDIASKYIYSTDTMIRLKAGPLFRDIMKRLKRKINNQLDSREKLYVYSAHDTSVSAILASLGITPDVFPQYATMVLIELHKVNNDSIVKVFYKNITDVEDVFEYDIEGCPSPCSYDKLIESRGKYIPKKWKEECGIIKWYQWDPATYFALLAMVGFCALFFASLIGIEFLLRWLKRKNESVSQEEYHADNDDSQPLINSGNEDV</sequence>
<accession>A0A0N4ZMZ1</accession>
<keyword evidence="4" id="KW-0812">Transmembrane</keyword>
<evidence type="ECO:0000256" key="1">
    <source>
        <dbReference type="ARBA" id="ARBA00000032"/>
    </source>
</evidence>
<keyword evidence="4" id="KW-1133">Transmembrane helix</keyword>
<dbReference type="InterPro" id="IPR033379">
    <property type="entry name" value="Acid_Pase_AS"/>
</dbReference>
<dbReference type="InterPro" id="IPR029033">
    <property type="entry name" value="His_PPase_superfam"/>
</dbReference>
<proteinExistence type="inferred from homology"/>
<evidence type="ECO:0000256" key="2">
    <source>
        <dbReference type="ARBA" id="ARBA00005375"/>
    </source>
</evidence>
<dbReference type="SUPFAM" id="SSF53254">
    <property type="entry name" value="Phosphoglycerate mutase-like"/>
    <property type="match status" value="1"/>
</dbReference>
<evidence type="ECO:0000256" key="4">
    <source>
        <dbReference type="SAM" id="Phobius"/>
    </source>
</evidence>
<name>A0A0N4ZMZ1_PARTI</name>
<reference evidence="6" key="1">
    <citation type="submission" date="2017-02" db="UniProtKB">
        <authorList>
            <consortium name="WormBaseParasite"/>
        </authorList>
    </citation>
    <scope>IDENTIFICATION</scope>
</reference>
<comment type="catalytic activity">
    <reaction evidence="1">
        <text>a phosphate monoester + H2O = an alcohol + phosphate</text>
        <dbReference type="Rhea" id="RHEA:15017"/>
        <dbReference type="ChEBI" id="CHEBI:15377"/>
        <dbReference type="ChEBI" id="CHEBI:30879"/>
        <dbReference type="ChEBI" id="CHEBI:43474"/>
        <dbReference type="ChEBI" id="CHEBI:67140"/>
        <dbReference type="EC" id="3.1.3.2"/>
    </reaction>
</comment>
<dbReference type="InterPro" id="IPR050645">
    <property type="entry name" value="Histidine_acid_phosphatase"/>
</dbReference>
<dbReference type="STRING" id="131310.A0A0N4ZMZ1"/>
<keyword evidence="5" id="KW-1185">Reference proteome</keyword>
<evidence type="ECO:0000313" key="5">
    <source>
        <dbReference type="Proteomes" id="UP000038045"/>
    </source>
</evidence>
<feature type="compositionally biased region" description="Polar residues" evidence="3">
    <location>
        <begin position="439"/>
        <end position="450"/>
    </location>
</feature>
<dbReference type="AlphaFoldDB" id="A0A0N4ZMZ1"/>